<dbReference type="PANTHER" id="PTHR36733">
    <property type="entry name" value="CELL WALL PROTEIN-RELATED"/>
    <property type="match status" value="1"/>
</dbReference>
<keyword evidence="4" id="KW-1185">Reference proteome</keyword>
<feature type="signal peptide" evidence="2">
    <location>
        <begin position="1"/>
        <end position="26"/>
    </location>
</feature>
<dbReference type="Proteomes" id="UP000626092">
    <property type="component" value="Unassembled WGS sequence"/>
</dbReference>
<gene>
    <name evidence="3" type="ORF">RHSIM_Rhsim04G0066600</name>
</gene>
<proteinExistence type="predicted"/>
<evidence type="ECO:0000256" key="1">
    <source>
        <dbReference type="SAM" id="MobiDB-lite"/>
    </source>
</evidence>
<dbReference type="EMBL" id="WJXA01000004">
    <property type="protein sequence ID" value="KAF7144413.1"/>
    <property type="molecule type" value="Genomic_DNA"/>
</dbReference>
<protein>
    <recommendedName>
        <fullName evidence="5">Cell wall protein</fullName>
    </recommendedName>
</protein>
<dbReference type="InterPro" id="IPR034565">
    <property type="entry name" value="Put_cell_wall"/>
</dbReference>
<keyword evidence="2" id="KW-0732">Signal</keyword>
<sequence>MAPNPKTLRFLLNLTILLALASHALSAGRMIPAPSENTDPKKPQSFIDTDGSFLIPGVGRYTFPGLGTPFNPFTYNPVTGTSGGVATPTGFASPGSGGNIPSGDDTFVPTSPGGEVPSAAVVRP</sequence>
<evidence type="ECO:0000256" key="2">
    <source>
        <dbReference type="SAM" id="SignalP"/>
    </source>
</evidence>
<feature type="region of interest" description="Disordered" evidence="1">
    <location>
        <begin position="86"/>
        <end position="124"/>
    </location>
</feature>
<evidence type="ECO:0000313" key="4">
    <source>
        <dbReference type="Proteomes" id="UP000626092"/>
    </source>
</evidence>
<organism evidence="3 4">
    <name type="scientific">Rhododendron simsii</name>
    <name type="common">Sims's rhododendron</name>
    <dbReference type="NCBI Taxonomy" id="118357"/>
    <lineage>
        <taxon>Eukaryota</taxon>
        <taxon>Viridiplantae</taxon>
        <taxon>Streptophyta</taxon>
        <taxon>Embryophyta</taxon>
        <taxon>Tracheophyta</taxon>
        <taxon>Spermatophyta</taxon>
        <taxon>Magnoliopsida</taxon>
        <taxon>eudicotyledons</taxon>
        <taxon>Gunneridae</taxon>
        <taxon>Pentapetalae</taxon>
        <taxon>asterids</taxon>
        <taxon>Ericales</taxon>
        <taxon>Ericaceae</taxon>
        <taxon>Ericoideae</taxon>
        <taxon>Rhodoreae</taxon>
        <taxon>Rhododendron</taxon>
    </lineage>
</organism>
<comment type="caution">
    <text evidence="3">The sequence shown here is derived from an EMBL/GenBank/DDBJ whole genome shotgun (WGS) entry which is preliminary data.</text>
</comment>
<dbReference type="PANTHER" id="PTHR36733:SF1">
    <property type="entry name" value="CELL WALL PROTEIN-RELATED"/>
    <property type="match status" value="1"/>
</dbReference>
<dbReference type="AlphaFoldDB" id="A0A834H454"/>
<name>A0A834H454_RHOSS</name>
<feature type="region of interest" description="Disordered" evidence="1">
    <location>
        <begin position="30"/>
        <end position="49"/>
    </location>
</feature>
<reference evidence="3" key="1">
    <citation type="submission" date="2019-11" db="EMBL/GenBank/DDBJ databases">
        <authorList>
            <person name="Liu Y."/>
            <person name="Hou J."/>
            <person name="Li T.-Q."/>
            <person name="Guan C.-H."/>
            <person name="Wu X."/>
            <person name="Wu H.-Z."/>
            <person name="Ling F."/>
            <person name="Zhang R."/>
            <person name="Shi X.-G."/>
            <person name="Ren J.-P."/>
            <person name="Chen E.-F."/>
            <person name="Sun J.-M."/>
        </authorList>
    </citation>
    <scope>NUCLEOTIDE SEQUENCE</scope>
    <source>
        <strain evidence="3">Adult_tree_wgs_1</strain>
        <tissue evidence="3">Leaves</tissue>
    </source>
</reference>
<dbReference type="OrthoDB" id="1931827at2759"/>
<evidence type="ECO:0008006" key="5">
    <source>
        <dbReference type="Google" id="ProtNLM"/>
    </source>
</evidence>
<feature type="chain" id="PRO_5032895804" description="Cell wall protein" evidence="2">
    <location>
        <begin position="27"/>
        <end position="124"/>
    </location>
</feature>
<accession>A0A834H454</accession>
<evidence type="ECO:0000313" key="3">
    <source>
        <dbReference type="EMBL" id="KAF7144413.1"/>
    </source>
</evidence>